<keyword evidence="2" id="KW-1133">Transmembrane helix</keyword>
<evidence type="ECO:0000313" key="6">
    <source>
        <dbReference type="Proteomes" id="UP000225706"/>
    </source>
</evidence>
<evidence type="ECO:0000256" key="1">
    <source>
        <dbReference type="SAM" id="MobiDB-lite"/>
    </source>
</evidence>
<evidence type="ECO:0000259" key="3">
    <source>
        <dbReference type="Pfam" id="PF13383"/>
    </source>
</evidence>
<keyword evidence="5" id="KW-0808">Transferase</keyword>
<evidence type="ECO:0000259" key="4">
    <source>
        <dbReference type="Pfam" id="PF14705"/>
    </source>
</evidence>
<feature type="domain" description="Costars" evidence="4">
    <location>
        <begin position="30"/>
        <end position="65"/>
    </location>
</feature>
<name>A0A2B4RHA3_STYPI</name>
<comment type="caution">
    <text evidence="5">The sequence shown here is derived from an EMBL/GenBank/DDBJ whole genome shotgun (WGS) entry which is preliminary data.</text>
</comment>
<dbReference type="AlphaFoldDB" id="A0A2B4RHA3"/>
<feature type="transmembrane region" description="Helical" evidence="2">
    <location>
        <begin position="75"/>
        <end position="93"/>
    </location>
</feature>
<keyword evidence="6" id="KW-1185">Reference proteome</keyword>
<dbReference type="PANTHER" id="PTHR32026">
    <property type="entry name" value="METHYLTRANSFERASE-LIKE PROTEIN 24"/>
    <property type="match status" value="1"/>
</dbReference>
<evidence type="ECO:0000313" key="5">
    <source>
        <dbReference type="EMBL" id="PFX16203.1"/>
    </source>
</evidence>
<keyword evidence="2" id="KW-0472">Membrane</keyword>
<gene>
    <name evidence="5" type="primary">Mettl24</name>
    <name evidence="5" type="ORF">AWC38_SpisGene19535</name>
</gene>
<dbReference type="InterPro" id="IPR038095">
    <property type="entry name" value="Costars_sf"/>
</dbReference>
<dbReference type="InterPro" id="IPR029063">
    <property type="entry name" value="SAM-dependent_MTases_sf"/>
</dbReference>
<dbReference type="InterPro" id="IPR025714">
    <property type="entry name" value="Methyltranfer_dom"/>
</dbReference>
<dbReference type="Pfam" id="PF13383">
    <property type="entry name" value="Methyltransf_22"/>
    <property type="match status" value="1"/>
</dbReference>
<dbReference type="SUPFAM" id="SSF53335">
    <property type="entry name" value="S-adenosyl-L-methionine-dependent methyltransferases"/>
    <property type="match status" value="1"/>
</dbReference>
<sequence>MAAPLRNDKEYGRPVAGSKTETRGRFAGAHISQEVKQLCKIIAQMGEEQPDRTITVTFRRLFERMFLDRYCRRRCWIVGGTVVSIAVITMILIPPPRATPLFFTENVIQVRRETDEVTGLKNTETELIQRPSFTLKEPQLLNSPPPTPSIFTYVEEPPIEHEMKRLMTALSTQGAVCSDVRRIGGLPQGPHGAPRPLGPDGMWYVCFDEEVHIEPGWCIVYSFGIGDDFSFDEKMVEHGCRVFAFDPSMGKEDQNHSAGVMFYNLALSNENREGQKNPPPNNPFDKIGWKKRTLAAILQELGHHKGEIDILKMDIESDEWKCLRHMLSQGTLLRHVRQLDVEYHVIKGTPEALRQYYSIAKWLERQGFRIFHSRRNPYCQECWEMSYINSNLVNLTLN</sequence>
<feature type="region of interest" description="Disordered" evidence="1">
    <location>
        <begin position="1"/>
        <end position="23"/>
    </location>
</feature>
<proteinExistence type="predicted"/>
<dbReference type="GO" id="GO:0008168">
    <property type="term" value="F:methyltransferase activity"/>
    <property type="evidence" value="ECO:0007669"/>
    <property type="project" value="UniProtKB-KW"/>
</dbReference>
<protein>
    <submittedName>
        <fullName evidence="5">Methyltransferase-like protein 24</fullName>
    </submittedName>
</protein>
<dbReference type="EMBL" id="LSMT01000565">
    <property type="protein sequence ID" value="PFX16203.1"/>
    <property type="molecule type" value="Genomic_DNA"/>
</dbReference>
<dbReference type="Gene3D" id="1.10.10.1540">
    <property type="entry name" value="Costar domain"/>
    <property type="match status" value="1"/>
</dbReference>
<evidence type="ECO:0000256" key="2">
    <source>
        <dbReference type="SAM" id="Phobius"/>
    </source>
</evidence>
<organism evidence="5 6">
    <name type="scientific">Stylophora pistillata</name>
    <name type="common">Smooth cauliflower coral</name>
    <dbReference type="NCBI Taxonomy" id="50429"/>
    <lineage>
        <taxon>Eukaryota</taxon>
        <taxon>Metazoa</taxon>
        <taxon>Cnidaria</taxon>
        <taxon>Anthozoa</taxon>
        <taxon>Hexacorallia</taxon>
        <taxon>Scleractinia</taxon>
        <taxon>Astrocoeniina</taxon>
        <taxon>Pocilloporidae</taxon>
        <taxon>Stylophora</taxon>
    </lineage>
</organism>
<dbReference type="Proteomes" id="UP000225706">
    <property type="component" value="Unassembled WGS sequence"/>
</dbReference>
<dbReference type="InterPro" id="IPR027817">
    <property type="entry name" value="Costars_dom"/>
</dbReference>
<feature type="domain" description="Methyltransferase" evidence="3">
    <location>
        <begin position="176"/>
        <end position="388"/>
    </location>
</feature>
<keyword evidence="5" id="KW-0489">Methyltransferase</keyword>
<feature type="compositionally biased region" description="Basic and acidic residues" evidence="1">
    <location>
        <begin position="1"/>
        <end position="12"/>
    </location>
</feature>
<reference evidence="6" key="1">
    <citation type="journal article" date="2017" name="bioRxiv">
        <title>Comparative analysis of the genomes of Stylophora pistillata and Acropora digitifera provides evidence for extensive differences between species of corals.</title>
        <authorList>
            <person name="Voolstra C.R."/>
            <person name="Li Y."/>
            <person name="Liew Y.J."/>
            <person name="Baumgarten S."/>
            <person name="Zoccola D."/>
            <person name="Flot J.-F."/>
            <person name="Tambutte S."/>
            <person name="Allemand D."/>
            <person name="Aranda M."/>
        </authorList>
    </citation>
    <scope>NUCLEOTIDE SEQUENCE [LARGE SCALE GENOMIC DNA]</scope>
</reference>
<dbReference type="PANTHER" id="PTHR32026:SF10">
    <property type="entry name" value="METHYLTRANSFERASE-LIKE PROTEIN 24-RELATED"/>
    <property type="match status" value="1"/>
</dbReference>
<dbReference type="GO" id="GO:0032259">
    <property type="term" value="P:methylation"/>
    <property type="evidence" value="ECO:0007669"/>
    <property type="project" value="UniProtKB-KW"/>
</dbReference>
<keyword evidence="2" id="KW-0812">Transmembrane</keyword>
<dbReference type="InterPro" id="IPR026913">
    <property type="entry name" value="METTL24"/>
</dbReference>
<accession>A0A2B4RHA3</accession>
<dbReference type="OrthoDB" id="10006218at2759"/>
<dbReference type="Pfam" id="PF14705">
    <property type="entry name" value="Costars"/>
    <property type="match status" value="1"/>
</dbReference>